<dbReference type="PANTHER" id="PTHR31635">
    <property type="entry name" value="REVERSE TRANSCRIPTASE DOMAIN-CONTAINING PROTEIN-RELATED"/>
    <property type="match status" value="1"/>
</dbReference>
<protein>
    <recommendedName>
        <fullName evidence="1">Reverse transcriptase domain-containing protein</fullName>
    </recommendedName>
</protein>
<dbReference type="InterPro" id="IPR043502">
    <property type="entry name" value="DNA/RNA_pol_sf"/>
</dbReference>
<dbReference type="PROSITE" id="PS50878">
    <property type="entry name" value="RT_POL"/>
    <property type="match status" value="1"/>
</dbReference>
<keyword evidence="3" id="KW-1185">Reference proteome</keyword>
<sequence length="354" mass="39596">MAFLLCFINPTGTFMLLKFSPLCNKLSLLVPEGLNHSIISLIPKVPGPQVMTQFRPISLCITVYKVISKIIVARIRPLMQQLISPNQVSYVFGRHISDNIMIAQELLFKFRNSFGQKGFFALKVDLSKAYHRLSWQFIQSVLYEALFPDSLVKLIMSCITSTSFQISFNGQLTDSFKAQRGIRQGDPLSPYIFVLCMEKLSHLIQIAVDIGEWKAVRASQSGPKVSHLFFADDLMLFAEASQEQADTLKQCLDVFCSLSGQSVSYDKSLIYCSPNTIKDLVVDISNTCGSPLTSDLGKYLGMPLVHSRVTKYTYASLLEKAQSRLCSWKCKALSMAGRHTLIQSVTAAIPIYIM</sequence>
<name>A0AAW1VNE9_RUBAR</name>
<dbReference type="InterPro" id="IPR000477">
    <property type="entry name" value="RT_dom"/>
</dbReference>
<gene>
    <name evidence="2" type="ORF">M0R45_000756</name>
</gene>
<evidence type="ECO:0000313" key="2">
    <source>
        <dbReference type="EMBL" id="KAK9904390.1"/>
    </source>
</evidence>
<comment type="caution">
    <text evidence="2">The sequence shown here is derived from an EMBL/GenBank/DDBJ whole genome shotgun (WGS) entry which is preliminary data.</text>
</comment>
<evidence type="ECO:0000313" key="3">
    <source>
        <dbReference type="Proteomes" id="UP001457282"/>
    </source>
</evidence>
<proteinExistence type="predicted"/>
<dbReference type="EMBL" id="JBEDUW010000200">
    <property type="protein sequence ID" value="KAK9904390.1"/>
    <property type="molecule type" value="Genomic_DNA"/>
</dbReference>
<organism evidence="2 3">
    <name type="scientific">Rubus argutus</name>
    <name type="common">Southern blackberry</name>
    <dbReference type="NCBI Taxonomy" id="59490"/>
    <lineage>
        <taxon>Eukaryota</taxon>
        <taxon>Viridiplantae</taxon>
        <taxon>Streptophyta</taxon>
        <taxon>Embryophyta</taxon>
        <taxon>Tracheophyta</taxon>
        <taxon>Spermatophyta</taxon>
        <taxon>Magnoliopsida</taxon>
        <taxon>eudicotyledons</taxon>
        <taxon>Gunneridae</taxon>
        <taxon>Pentapetalae</taxon>
        <taxon>rosids</taxon>
        <taxon>fabids</taxon>
        <taxon>Rosales</taxon>
        <taxon>Rosaceae</taxon>
        <taxon>Rosoideae</taxon>
        <taxon>Rosoideae incertae sedis</taxon>
        <taxon>Rubus</taxon>
    </lineage>
</organism>
<dbReference type="CDD" id="cd01650">
    <property type="entry name" value="RT_nLTR_like"/>
    <property type="match status" value="1"/>
</dbReference>
<dbReference type="Proteomes" id="UP001457282">
    <property type="component" value="Unassembled WGS sequence"/>
</dbReference>
<evidence type="ECO:0000259" key="1">
    <source>
        <dbReference type="PROSITE" id="PS50878"/>
    </source>
</evidence>
<dbReference type="AlphaFoldDB" id="A0AAW1VNE9"/>
<accession>A0AAW1VNE9</accession>
<dbReference type="Pfam" id="PF00078">
    <property type="entry name" value="RVT_1"/>
    <property type="match status" value="1"/>
</dbReference>
<dbReference type="PANTHER" id="PTHR31635:SF196">
    <property type="entry name" value="REVERSE TRANSCRIPTASE DOMAIN-CONTAINING PROTEIN-RELATED"/>
    <property type="match status" value="1"/>
</dbReference>
<feature type="domain" description="Reverse transcriptase" evidence="1">
    <location>
        <begin position="23"/>
        <end position="304"/>
    </location>
</feature>
<reference evidence="2 3" key="1">
    <citation type="journal article" date="2023" name="G3 (Bethesda)">
        <title>A chromosome-length genome assembly and annotation of blackberry (Rubus argutus, cv. 'Hillquist').</title>
        <authorList>
            <person name="Bruna T."/>
            <person name="Aryal R."/>
            <person name="Dudchenko O."/>
            <person name="Sargent D.J."/>
            <person name="Mead D."/>
            <person name="Buti M."/>
            <person name="Cavallini A."/>
            <person name="Hytonen T."/>
            <person name="Andres J."/>
            <person name="Pham M."/>
            <person name="Weisz D."/>
            <person name="Mascagni F."/>
            <person name="Usai G."/>
            <person name="Natali L."/>
            <person name="Bassil N."/>
            <person name="Fernandez G.E."/>
            <person name="Lomsadze A."/>
            <person name="Armour M."/>
            <person name="Olukolu B."/>
            <person name="Poorten T."/>
            <person name="Britton C."/>
            <person name="Davik J."/>
            <person name="Ashrafi H."/>
            <person name="Aiden E.L."/>
            <person name="Borodovsky M."/>
            <person name="Worthington M."/>
        </authorList>
    </citation>
    <scope>NUCLEOTIDE SEQUENCE [LARGE SCALE GENOMIC DNA]</scope>
    <source>
        <strain evidence="2">PI 553951</strain>
    </source>
</reference>
<dbReference type="SUPFAM" id="SSF56672">
    <property type="entry name" value="DNA/RNA polymerases"/>
    <property type="match status" value="1"/>
</dbReference>